<proteinExistence type="predicted"/>
<dbReference type="RefSeq" id="WP_231553497.1">
    <property type="nucleotide sequence ID" value="NZ_CP006933.1"/>
</dbReference>
<name>A0A089ZFZ5_METFO</name>
<evidence type="ECO:0000313" key="1">
    <source>
        <dbReference type="EMBL" id="AIS31920.1"/>
    </source>
</evidence>
<dbReference type="EMBL" id="CP006933">
    <property type="protein sequence ID" value="AIS31920.1"/>
    <property type="molecule type" value="Genomic_DNA"/>
</dbReference>
<dbReference type="Proteomes" id="UP000029661">
    <property type="component" value="Chromosome"/>
</dbReference>
<keyword evidence="1" id="KW-0808">Transferase</keyword>
<keyword evidence="1" id="KW-0489">Methyltransferase</keyword>
<dbReference type="Proteomes" id="UP000062768">
    <property type="component" value="Chromosome I"/>
</dbReference>
<dbReference type="Gene3D" id="3.40.50.150">
    <property type="entry name" value="Vaccinia Virus protein VP39"/>
    <property type="match status" value="1"/>
</dbReference>
<dbReference type="GO" id="GO:0032259">
    <property type="term" value="P:methylation"/>
    <property type="evidence" value="ECO:0007669"/>
    <property type="project" value="UniProtKB-KW"/>
</dbReference>
<dbReference type="KEGG" id="mfc:BRM9_1104"/>
<evidence type="ECO:0000313" key="4">
    <source>
        <dbReference type="Proteomes" id="UP000062768"/>
    </source>
</evidence>
<reference evidence="1" key="1">
    <citation type="submission" date="2013-12" db="EMBL/GenBank/DDBJ databases">
        <title>The complete genome sequence of Methanobacterium sp. BRM9.</title>
        <authorList>
            <consortium name="Pastoral Greenhouse Gas Research Consortium"/>
            <person name="Kelly W.J."/>
            <person name="Leahy S.C."/>
            <person name="Perry R."/>
            <person name="Li D."/>
            <person name="Altermann E."/>
            <person name="Lambie S.C."/>
            <person name="Attwood G.T."/>
        </authorList>
    </citation>
    <scope>NUCLEOTIDE SEQUENCE [LARGE SCALE GENOMIC DNA]</scope>
    <source>
        <strain evidence="1">BRM9</strain>
    </source>
</reference>
<evidence type="ECO:0000313" key="2">
    <source>
        <dbReference type="EMBL" id="CEL24878.1"/>
    </source>
</evidence>
<dbReference type="CDD" id="cd02440">
    <property type="entry name" value="AdoMet_MTases"/>
    <property type="match status" value="1"/>
</dbReference>
<evidence type="ECO:0000313" key="3">
    <source>
        <dbReference type="Proteomes" id="UP000029661"/>
    </source>
</evidence>
<dbReference type="PATRIC" id="fig|2162.10.peg.1298"/>
<sequence>MKMRINDVVKTQFDFGWKKWGKNIPGYAEPTLKHQKGDILDIGCATCELYVYLRKNGWNGNYYGIDIKRYPGYDYPDGAHLIIGDPMEMEFPPVDTIVLYNILEHVDDPVGLLEKALDSSKNVLINIPKRNEELWEYGVVEFHQLDKTHKNCGFSTEEVYKLCDIAGGRLVDYEEFIEIKPTFGLASWNSNLPKYALILLNRISFAILNLFFSSRKFYSDIWCEVVKK</sequence>
<keyword evidence="4" id="KW-1185">Reference proteome</keyword>
<dbReference type="GeneID" id="26739486"/>
<organism evidence="1 3">
    <name type="scientific">Methanobacterium formicicum</name>
    <dbReference type="NCBI Taxonomy" id="2162"/>
    <lineage>
        <taxon>Archaea</taxon>
        <taxon>Methanobacteriati</taxon>
        <taxon>Methanobacteriota</taxon>
        <taxon>Methanomada group</taxon>
        <taxon>Methanobacteria</taxon>
        <taxon>Methanobacteriales</taxon>
        <taxon>Methanobacteriaceae</taxon>
        <taxon>Methanobacterium</taxon>
    </lineage>
</organism>
<gene>
    <name evidence="1" type="ORF">BRM9_1104</name>
    <name evidence="2" type="ORF">MB9_1240</name>
</gene>
<dbReference type="STRING" id="2162.BRM9_1104"/>
<dbReference type="SUPFAM" id="SSF53335">
    <property type="entry name" value="S-adenosyl-L-methionine-dependent methyltransferases"/>
    <property type="match status" value="1"/>
</dbReference>
<dbReference type="InterPro" id="IPR029063">
    <property type="entry name" value="SAM-dependent_MTases_sf"/>
</dbReference>
<accession>A0A089ZFZ5</accession>
<dbReference type="GO" id="GO:0008168">
    <property type="term" value="F:methyltransferase activity"/>
    <property type="evidence" value="ECO:0007669"/>
    <property type="project" value="UniProtKB-KW"/>
</dbReference>
<protein>
    <submittedName>
        <fullName evidence="1">SAM-dependent methyltransferase</fullName>
    </submittedName>
</protein>
<dbReference type="AlphaFoldDB" id="A0A089ZFZ5"/>
<reference evidence="2" key="2">
    <citation type="submission" date="2014-09" db="EMBL/GenBank/DDBJ databases">
        <authorList>
            <person name="Bishop-Lilly K.A."/>
            <person name="Broomall S.M."/>
            <person name="Chain P.S."/>
            <person name="Chertkov O."/>
            <person name="Coyne S.R."/>
            <person name="Daligault H.E."/>
            <person name="Davenport K.W."/>
            <person name="Erkkila T."/>
            <person name="Frey K.G."/>
            <person name="Gibbons H.S."/>
            <person name="Gu W."/>
            <person name="Jaissle J."/>
            <person name="Johnson S.L."/>
            <person name="Koroleva G.I."/>
            <person name="Ladner J.T."/>
            <person name="Lo C.-C."/>
            <person name="Minogue T.D."/>
            <person name="Munk C."/>
            <person name="Palacios G.F."/>
            <person name="Redden C.L."/>
            <person name="Rosenzweig C.N."/>
            <person name="Scholz M.B."/>
            <person name="Teshima H."/>
            <person name="Xu Y."/>
        </authorList>
    </citation>
    <scope>NUCLEOTIDE SEQUENCE</scope>
    <source>
        <strain evidence="2">Mb9</strain>
    </source>
</reference>
<dbReference type="Pfam" id="PF13489">
    <property type="entry name" value="Methyltransf_23"/>
    <property type="match status" value="1"/>
</dbReference>
<dbReference type="EMBL" id="LN734822">
    <property type="protein sequence ID" value="CEL24878.1"/>
    <property type="molecule type" value="Genomic_DNA"/>
</dbReference>